<dbReference type="PROSITE" id="PS00455">
    <property type="entry name" value="AMP_BINDING"/>
    <property type="match status" value="1"/>
</dbReference>
<dbReference type="GO" id="GO:0016405">
    <property type="term" value="F:CoA-ligase activity"/>
    <property type="evidence" value="ECO:0007669"/>
    <property type="project" value="TreeGrafter"/>
</dbReference>
<keyword evidence="5" id="KW-0812">Transmembrane</keyword>
<protein>
    <recommendedName>
        <fullName evidence="10">Luciferase</fullName>
    </recommendedName>
</protein>
<dbReference type="PANTHER" id="PTHR24096">
    <property type="entry name" value="LONG-CHAIN-FATTY-ACID--COA LIGASE"/>
    <property type="match status" value="1"/>
</dbReference>
<dbReference type="Pfam" id="PF13193">
    <property type="entry name" value="AMP-binding_C"/>
    <property type="match status" value="1"/>
</dbReference>
<dbReference type="InterPro" id="IPR000873">
    <property type="entry name" value="AMP-dep_synth/lig_dom"/>
</dbReference>
<keyword evidence="4" id="KW-0576">Peroxisome</keyword>
<dbReference type="InterPro" id="IPR020845">
    <property type="entry name" value="AMP-binding_CS"/>
</dbReference>
<evidence type="ECO:0000259" key="6">
    <source>
        <dbReference type="Pfam" id="PF00501"/>
    </source>
</evidence>
<comment type="caution">
    <text evidence="8">The sequence shown here is derived from an EMBL/GenBank/DDBJ whole genome shotgun (WGS) entry which is preliminary data.</text>
</comment>
<evidence type="ECO:0000259" key="7">
    <source>
        <dbReference type="Pfam" id="PF13193"/>
    </source>
</evidence>
<evidence type="ECO:0000256" key="5">
    <source>
        <dbReference type="SAM" id="Phobius"/>
    </source>
</evidence>
<comment type="similarity">
    <text evidence="2">Belongs to the ATP-dependent AMP-binding enzyme family.</text>
</comment>
<evidence type="ECO:0008006" key="10">
    <source>
        <dbReference type="Google" id="ProtNLM"/>
    </source>
</evidence>
<reference evidence="8" key="1">
    <citation type="submission" date="2020-08" db="EMBL/GenBank/DDBJ databases">
        <title>Spodoptera exigua strain:BAW_Kor-Di-RS1 Genome sequencing and assembly.</title>
        <authorList>
            <person name="Kim J."/>
            <person name="Nam H.Y."/>
            <person name="Kwon M."/>
            <person name="Choi J.H."/>
            <person name="Cho S.R."/>
            <person name="Kim G.-H."/>
        </authorList>
    </citation>
    <scope>NUCLEOTIDE SEQUENCE</scope>
    <source>
        <strain evidence="8">BAW_Kor-Di-RS1</strain>
        <tissue evidence="8">Whole-body</tissue>
    </source>
</reference>
<sequence>MESTKYIGPIKKEKVVSHTLAVGQCFASVSSELSSVTASCEMSHTVVRGKPNAAQLHLDSVLDAILLEQGIKPSAEARSNVPLAQIMLHCFKQRPNEVFLSNAGTGKDITNEQHLKRAISIARTLTGMGLKGKYAIVEMRNHQETLAVYFALIFAGVIPFMMEPNATVYELTHFLKLVEPSIVFYDGEFEQAMQEATRACPELQPVLVAADQPGVLDNFTKGQSDDIASYRVAERAMDDTVILLPTSGSTGLPKAVILTNRGLTTVLPTIWTYHSRFPTPTRRMMILTTIQWVTFTMFTTTSVAYHVPIVMTPKAITADHVIEIMEKYRPTWGYLAPAFAVSLVPLIRPDQLSSFEIMYLLGAPASPTLMGNLKAKMTETARLCDGYGITETHGLIAIPDKDAPMKSNGWVLNFLNYKIVDDEGQERGRGENGELWVKGSSVFKGYHKNLAAYEEAVTPDGWFKTGDEFHLDENERLSYVVRKKITFKHMGAHVSPEEVERVICSIPGVHESVVCPSEKGAVAAVVLLPGADVTREQIHAVVNSTLSEHKRLHGGLAFVPSLPHTHSAKLKRNECSKLIEELIKSGDCY</sequence>
<keyword evidence="5" id="KW-0472">Membrane</keyword>
<keyword evidence="9" id="KW-1185">Reference proteome</keyword>
<feature type="transmembrane region" description="Helical" evidence="5">
    <location>
        <begin position="146"/>
        <end position="162"/>
    </location>
</feature>
<feature type="domain" description="AMP-dependent synthetase/ligase" evidence="6">
    <location>
        <begin position="92"/>
        <end position="447"/>
    </location>
</feature>
<evidence type="ECO:0000256" key="4">
    <source>
        <dbReference type="ARBA" id="ARBA00023140"/>
    </source>
</evidence>
<proteinExistence type="inferred from homology"/>
<dbReference type="AlphaFoldDB" id="A0A835L110"/>
<gene>
    <name evidence="8" type="ORF">HW555_010313</name>
</gene>
<accession>A0A835L110</accession>
<feature type="domain" description="AMP-binding enzyme C-terminal" evidence="7">
    <location>
        <begin position="498"/>
        <end position="569"/>
    </location>
</feature>
<dbReference type="Proteomes" id="UP000648187">
    <property type="component" value="Unassembled WGS sequence"/>
</dbReference>
<evidence type="ECO:0000256" key="3">
    <source>
        <dbReference type="ARBA" id="ARBA00022598"/>
    </source>
</evidence>
<dbReference type="Gene3D" id="3.40.50.12780">
    <property type="entry name" value="N-terminal domain of ligase-like"/>
    <property type="match status" value="1"/>
</dbReference>
<comment type="subcellular location">
    <subcellularLocation>
        <location evidence="1">Peroxisome</location>
    </subcellularLocation>
</comment>
<dbReference type="Pfam" id="PF00501">
    <property type="entry name" value="AMP-binding"/>
    <property type="match status" value="1"/>
</dbReference>
<keyword evidence="3" id="KW-0436">Ligase</keyword>
<dbReference type="PANTHER" id="PTHR24096:SF149">
    <property type="entry name" value="AMP-BINDING DOMAIN-CONTAINING PROTEIN-RELATED"/>
    <property type="match status" value="1"/>
</dbReference>
<keyword evidence="5" id="KW-1133">Transmembrane helix</keyword>
<dbReference type="GO" id="GO:0019748">
    <property type="term" value="P:secondary metabolic process"/>
    <property type="evidence" value="ECO:0007669"/>
    <property type="project" value="TreeGrafter"/>
</dbReference>
<dbReference type="InterPro" id="IPR025110">
    <property type="entry name" value="AMP-bd_C"/>
</dbReference>
<name>A0A835L110_SPOEX</name>
<dbReference type="InterPro" id="IPR045851">
    <property type="entry name" value="AMP-bd_C_sf"/>
</dbReference>
<dbReference type="GO" id="GO:0005777">
    <property type="term" value="C:peroxisome"/>
    <property type="evidence" value="ECO:0007669"/>
    <property type="project" value="UniProtKB-SubCell"/>
</dbReference>
<organism evidence="8 9">
    <name type="scientific">Spodoptera exigua</name>
    <name type="common">Beet armyworm</name>
    <name type="synonym">Noctua fulgens</name>
    <dbReference type="NCBI Taxonomy" id="7107"/>
    <lineage>
        <taxon>Eukaryota</taxon>
        <taxon>Metazoa</taxon>
        <taxon>Ecdysozoa</taxon>
        <taxon>Arthropoda</taxon>
        <taxon>Hexapoda</taxon>
        <taxon>Insecta</taxon>
        <taxon>Pterygota</taxon>
        <taxon>Neoptera</taxon>
        <taxon>Endopterygota</taxon>
        <taxon>Lepidoptera</taxon>
        <taxon>Glossata</taxon>
        <taxon>Ditrysia</taxon>
        <taxon>Noctuoidea</taxon>
        <taxon>Noctuidae</taxon>
        <taxon>Amphipyrinae</taxon>
        <taxon>Spodoptera</taxon>
    </lineage>
</organism>
<evidence type="ECO:0000256" key="2">
    <source>
        <dbReference type="ARBA" id="ARBA00006432"/>
    </source>
</evidence>
<dbReference type="SUPFAM" id="SSF56801">
    <property type="entry name" value="Acetyl-CoA synthetase-like"/>
    <property type="match status" value="1"/>
</dbReference>
<evidence type="ECO:0000313" key="8">
    <source>
        <dbReference type="EMBL" id="KAF9410653.1"/>
    </source>
</evidence>
<evidence type="ECO:0000256" key="1">
    <source>
        <dbReference type="ARBA" id="ARBA00004275"/>
    </source>
</evidence>
<dbReference type="InterPro" id="IPR042099">
    <property type="entry name" value="ANL_N_sf"/>
</dbReference>
<evidence type="ECO:0000313" key="9">
    <source>
        <dbReference type="Proteomes" id="UP000648187"/>
    </source>
</evidence>
<dbReference type="Gene3D" id="3.30.300.30">
    <property type="match status" value="1"/>
</dbReference>
<dbReference type="EMBL" id="JACKWZ010000253">
    <property type="protein sequence ID" value="KAF9410653.1"/>
    <property type="molecule type" value="Genomic_DNA"/>
</dbReference>